<gene>
    <name evidence="2" type="ORF">SAMN05877831_10728</name>
</gene>
<dbReference type="Gene3D" id="3.40.250.10">
    <property type="entry name" value="Rhodanese-like domain"/>
    <property type="match status" value="1"/>
</dbReference>
<evidence type="ECO:0000313" key="3">
    <source>
        <dbReference type="Proteomes" id="UP000219111"/>
    </source>
</evidence>
<dbReference type="InterPro" id="IPR036873">
    <property type="entry name" value="Rhodanese-like_dom_sf"/>
</dbReference>
<dbReference type="RefSeq" id="WP_097070169.1">
    <property type="nucleotide sequence ID" value="NZ_OBMT01000007.1"/>
</dbReference>
<dbReference type="AlphaFoldDB" id="A0A285SLG4"/>
<protein>
    <submittedName>
        <fullName evidence="2">Rhodanese-related sulfurtransferase</fullName>
    </submittedName>
</protein>
<organism evidence="2 3">
    <name type="scientific">Rhodobacter maris</name>
    <dbReference type="NCBI Taxonomy" id="446682"/>
    <lineage>
        <taxon>Bacteria</taxon>
        <taxon>Pseudomonadati</taxon>
        <taxon>Pseudomonadota</taxon>
        <taxon>Alphaproteobacteria</taxon>
        <taxon>Rhodobacterales</taxon>
        <taxon>Rhodobacter group</taxon>
        <taxon>Rhodobacter</taxon>
    </lineage>
</organism>
<dbReference type="SMART" id="SM00450">
    <property type="entry name" value="RHOD"/>
    <property type="match status" value="1"/>
</dbReference>
<dbReference type="Pfam" id="PF00581">
    <property type="entry name" value="Rhodanese"/>
    <property type="match status" value="1"/>
</dbReference>
<dbReference type="InterPro" id="IPR001763">
    <property type="entry name" value="Rhodanese-like_dom"/>
</dbReference>
<sequence length="124" mass="13136">MFNFLRPSGSGGASVERIDPREAVSKVAKGEIVLIDVREGMELRASGKAKGALHVPMAALKMKCDPSSPECLKELSLDKPVALYCASGARSQGAAQMLATMGYKHVYNIGGLHDWHAAGGLVVR</sequence>
<evidence type="ECO:0000313" key="2">
    <source>
        <dbReference type="EMBL" id="SOC08846.1"/>
    </source>
</evidence>
<dbReference type="InterPro" id="IPR050229">
    <property type="entry name" value="GlpE_sulfurtransferase"/>
</dbReference>
<name>A0A285SLG4_9RHOB</name>
<evidence type="ECO:0000259" key="1">
    <source>
        <dbReference type="PROSITE" id="PS50206"/>
    </source>
</evidence>
<dbReference type="Proteomes" id="UP000219111">
    <property type="component" value="Unassembled WGS sequence"/>
</dbReference>
<reference evidence="3" key="1">
    <citation type="submission" date="2017-08" db="EMBL/GenBank/DDBJ databases">
        <authorList>
            <person name="Varghese N."/>
            <person name="Submissions S."/>
        </authorList>
    </citation>
    <scope>NUCLEOTIDE SEQUENCE [LARGE SCALE GENOMIC DNA]</scope>
    <source>
        <strain evidence="3">JA276</strain>
    </source>
</reference>
<keyword evidence="3" id="KW-1185">Reference proteome</keyword>
<dbReference type="GO" id="GO:0016740">
    <property type="term" value="F:transferase activity"/>
    <property type="evidence" value="ECO:0007669"/>
    <property type="project" value="UniProtKB-KW"/>
</dbReference>
<dbReference type="OrthoDB" id="9807812at2"/>
<keyword evidence="2" id="KW-0808">Transferase</keyword>
<dbReference type="SUPFAM" id="SSF52821">
    <property type="entry name" value="Rhodanese/Cell cycle control phosphatase"/>
    <property type="match status" value="1"/>
</dbReference>
<dbReference type="PANTHER" id="PTHR43031">
    <property type="entry name" value="FAD-DEPENDENT OXIDOREDUCTASE"/>
    <property type="match status" value="1"/>
</dbReference>
<dbReference type="PANTHER" id="PTHR43031:SF1">
    <property type="entry name" value="PYRIDINE NUCLEOTIDE-DISULPHIDE OXIDOREDUCTASE"/>
    <property type="match status" value="1"/>
</dbReference>
<dbReference type="EMBL" id="OBMT01000007">
    <property type="protein sequence ID" value="SOC08846.1"/>
    <property type="molecule type" value="Genomic_DNA"/>
</dbReference>
<accession>A0A285SLG4</accession>
<feature type="domain" description="Rhodanese" evidence="1">
    <location>
        <begin position="28"/>
        <end position="124"/>
    </location>
</feature>
<dbReference type="PROSITE" id="PS50206">
    <property type="entry name" value="RHODANESE_3"/>
    <property type="match status" value="1"/>
</dbReference>
<proteinExistence type="predicted"/>